<reference evidence="1 2" key="1">
    <citation type="submission" date="2018-08" db="EMBL/GenBank/DDBJ databases">
        <title>Genomic Encyclopedia of Type Strains, Phase IV (KMG-IV): sequencing the most valuable type-strain genomes for metagenomic binning, comparative biology and taxonomic classification.</title>
        <authorList>
            <person name="Goeker M."/>
        </authorList>
    </citation>
    <scope>NUCLEOTIDE SEQUENCE [LARGE SCALE GENOMIC DNA]</scope>
    <source>
        <strain evidence="1 2">BW863</strain>
    </source>
</reference>
<protein>
    <submittedName>
        <fullName evidence="1">Uncharacterized protein</fullName>
    </submittedName>
</protein>
<proteinExistence type="predicted"/>
<dbReference type="RefSeq" id="WP_115837833.1">
    <property type="nucleotide sequence ID" value="NZ_CP025086.1"/>
</dbReference>
<comment type="caution">
    <text evidence="1">The sequence shown here is derived from an EMBL/GenBank/DDBJ whole genome shotgun (WGS) entry which is preliminary data.</text>
</comment>
<dbReference type="AlphaFoldDB" id="A0A3D9YWJ6"/>
<dbReference type="Proteomes" id="UP000256900">
    <property type="component" value="Unassembled WGS sequence"/>
</dbReference>
<evidence type="ECO:0000313" key="1">
    <source>
        <dbReference type="EMBL" id="REF83279.1"/>
    </source>
</evidence>
<sequence>MSAATYVDDAREMAAALEEREARLAGSLAQARRNLAARFGIAARIFYALRHRPPKTITADIYDRLCAALEVSAAQGIRTLQHEMATAHQRRLRLRQNHARKAALLVGEARQELALIRSESREGGAR</sequence>
<keyword evidence="2" id="KW-1185">Reference proteome</keyword>
<accession>A0A3D9YWJ6</accession>
<organism evidence="1 2">
    <name type="scientific">Methylovirgula ligni</name>
    <dbReference type="NCBI Taxonomy" id="569860"/>
    <lineage>
        <taxon>Bacteria</taxon>
        <taxon>Pseudomonadati</taxon>
        <taxon>Pseudomonadota</taxon>
        <taxon>Alphaproteobacteria</taxon>
        <taxon>Hyphomicrobiales</taxon>
        <taxon>Beijerinckiaceae</taxon>
        <taxon>Methylovirgula</taxon>
    </lineage>
</organism>
<dbReference type="EMBL" id="QUMO01000006">
    <property type="protein sequence ID" value="REF83279.1"/>
    <property type="molecule type" value="Genomic_DNA"/>
</dbReference>
<name>A0A3D9YWJ6_9HYPH</name>
<gene>
    <name evidence="1" type="ORF">DES32_3195</name>
</gene>
<evidence type="ECO:0000313" key="2">
    <source>
        <dbReference type="Proteomes" id="UP000256900"/>
    </source>
</evidence>